<accession>A0A0A8Z6Z5</accession>
<proteinExistence type="predicted"/>
<organism evidence="1">
    <name type="scientific">Arundo donax</name>
    <name type="common">Giant reed</name>
    <name type="synonym">Donax arundinaceus</name>
    <dbReference type="NCBI Taxonomy" id="35708"/>
    <lineage>
        <taxon>Eukaryota</taxon>
        <taxon>Viridiplantae</taxon>
        <taxon>Streptophyta</taxon>
        <taxon>Embryophyta</taxon>
        <taxon>Tracheophyta</taxon>
        <taxon>Spermatophyta</taxon>
        <taxon>Magnoliopsida</taxon>
        <taxon>Liliopsida</taxon>
        <taxon>Poales</taxon>
        <taxon>Poaceae</taxon>
        <taxon>PACMAD clade</taxon>
        <taxon>Arundinoideae</taxon>
        <taxon>Arundineae</taxon>
        <taxon>Arundo</taxon>
    </lineage>
</organism>
<dbReference type="AlphaFoldDB" id="A0A0A8Z6Z5"/>
<evidence type="ECO:0000313" key="1">
    <source>
        <dbReference type="EMBL" id="JAD32540.1"/>
    </source>
</evidence>
<protein>
    <submittedName>
        <fullName evidence="1">Uncharacterized protein</fullName>
    </submittedName>
</protein>
<sequence length="46" mass="5259">MSVSALNLCQWQLFNCITVYDSYLVCRSLTLEQNSALTITLAIYRV</sequence>
<reference evidence="1" key="1">
    <citation type="submission" date="2014-09" db="EMBL/GenBank/DDBJ databases">
        <authorList>
            <person name="Magalhaes I.L.F."/>
            <person name="Oliveira U."/>
            <person name="Santos F.R."/>
            <person name="Vidigal T.H.D.A."/>
            <person name="Brescovit A.D."/>
            <person name="Santos A.J."/>
        </authorList>
    </citation>
    <scope>NUCLEOTIDE SEQUENCE</scope>
    <source>
        <tissue evidence="1">Shoot tissue taken approximately 20 cm above the soil surface</tissue>
    </source>
</reference>
<reference evidence="1" key="2">
    <citation type="journal article" date="2015" name="Data Brief">
        <title>Shoot transcriptome of the giant reed, Arundo donax.</title>
        <authorList>
            <person name="Barrero R.A."/>
            <person name="Guerrero F.D."/>
            <person name="Moolhuijzen P."/>
            <person name="Goolsby J.A."/>
            <person name="Tidwell J."/>
            <person name="Bellgard S.E."/>
            <person name="Bellgard M.I."/>
        </authorList>
    </citation>
    <scope>NUCLEOTIDE SEQUENCE</scope>
    <source>
        <tissue evidence="1">Shoot tissue taken approximately 20 cm above the soil surface</tissue>
    </source>
</reference>
<name>A0A0A8Z6Z5_ARUDO</name>
<dbReference type="EMBL" id="GBRH01265355">
    <property type="protein sequence ID" value="JAD32540.1"/>
    <property type="molecule type" value="Transcribed_RNA"/>
</dbReference>